<protein>
    <recommendedName>
        <fullName evidence="11">3-keto-alpha-glucoside-1,2-lyase/3-keto-2-hydroxy-glucal hydratase domain-containing protein</fullName>
    </recommendedName>
</protein>
<evidence type="ECO:0000256" key="6">
    <source>
        <dbReference type="ARBA" id="ARBA00022837"/>
    </source>
</evidence>
<keyword evidence="4" id="KW-0479">Metal-binding</keyword>
<dbReference type="Proteomes" id="UP001501470">
    <property type="component" value="Unassembled WGS sequence"/>
</dbReference>
<dbReference type="InterPro" id="IPR011050">
    <property type="entry name" value="Pectin_lyase_fold/virulence"/>
</dbReference>
<keyword evidence="5 10" id="KW-0732">Signal</keyword>
<feature type="signal peptide" evidence="10">
    <location>
        <begin position="1"/>
        <end position="30"/>
    </location>
</feature>
<feature type="compositionally biased region" description="Low complexity" evidence="9">
    <location>
        <begin position="207"/>
        <end position="243"/>
    </location>
</feature>
<dbReference type="EMBL" id="BAAAQD010000012">
    <property type="protein sequence ID" value="GAA1532320.1"/>
    <property type="molecule type" value="Genomic_DNA"/>
</dbReference>
<dbReference type="SUPFAM" id="SSF49899">
    <property type="entry name" value="Concanavalin A-like lectins/glucanases"/>
    <property type="match status" value="1"/>
</dbReference>
<sequence length="603" mass="61704">MSAQVRTRPRARRWLAASAAVAAVTGVALAAQVAFADTAFSATFEDGSTSGWSKSGGSWSVVTDGSKVLQQSNAGSENARDFAGDSGWTNYTVQAAVKPLSLGSGGFVGLLARSTGATTFYRLALLPGNQVQLQAVNSGSVTVLGSASRTVSTGTWYTLAITVNGGAISGSVDGAQVASASDASIAKGRIGLQTAYSSASFDNVTVTTGGTTPTPTATVSPTPSRSPSGSPSSSPSQSQPPSSALYVAPNGSAGNPGTQASPTTLASAITRVTAGGTITVRGGTYNLSSTVTIAVGNNGTSGAPKRITAYPGETPVLNFAAQTEDPANRGLAVNGNYWHITGIVVERAGDNGIFVGGSNNTIERVVTRFNRDSGLQISRAASDTPQSQWPANNLILSSESHDNADSDGEDADGFAAKLTSGPGNVFRYTVSHNNIDDGWDLYTKTDTGPIGAVTIQDSLSYNNGTLSNGTVNTNGDRNGYKLGGEGIGVNHVVQRSIAYRNGHHGFTYNNNPGSMAISNNLSIDNAERNFSFDAGTHTYRSNTSCRFSSGGSNDKTVGNADSSNQFWTGTNGSRCATYSGALAWSFAADGHLVVTLGGRAVSL</sequence>
<dbReference type="InterPro" id="IPR012334">
    <property type="entry name" value="Pectin_lyas_fold"/>
</dbReference>
<keyword evidence="13" id="KW-1185">Reference proteome</keyword>
<evidence type="ECO:0000256" key="8">
    <source>
        <dbReference type="ARBA" id="ARBA00038263"/>
    </source>
</evidence>
<feature type="compositionally biased region" description="Polar residues" evidence="9">
    <location>
        <begin position="252"/>
        <end position="262"/>
    </location>
</feature>
<dbReference type="PANTHER" id="PTHR40088:SF1">
    <property type="entry name" value="PECTATE LYASE PEL9"/>
    <property type="match status" value="1"/>
</dbReference>
<evidence type="ECO:0000256" key="9">
    <source>
        <dbReference type="SAM" id="MobiDB-lite"/>
    </source>
</evidence>
<feature type="region of interest" description="Disordered" evidence="9">
    <location>
        <begin position="207"/>
        <end position="262"/>
    </location>
</feature>
<dbReference type="InterPro" id="IPR010496">
    <property type="entry name" value="AL/BT2_dom"/>
</dbReference>
<evidence type="ECO:0000256" key="2">
    <source>
        <dbReference type="ARBA" id="ARBA00004613"/>
    </source>
</evidence>
<gene>
    <name evidence="12" type="ORF">GCM10009827_057710</name>
</gene>
<dbReference type="InterPro" id="IPR006626">
    <property type="entry name" value="PbH1"/>
</dbReference>
<proteinExistence type="inferred from homology"/>
<evidence type="ECO:0000313" key="12">
    <source>
        <dbReference type="EMBL" id="GAA1532320.1"/>
    </source>
</evidence>
<feature type="domain" description="3-keto-alpha-glucoside-1,2-lyase/3-keto-2-hydroxy-glucal hydratase" evidence="11">
    <location>
        <begin position="42"/>
        <end position="206"/>
    </location>
</feature>
<keyword evidence="7" id="KW-0456">Lyase</keyword>
<dbReference type="SUPFAM" id="SSF51126">
    <property type="entry name" value="Pectin lyase-like"/>
    <property type="match status" value="1"/>
</dbReference>
<dbReference type="Pfam" id="PF06439">
    <property type="entry name" value="3keto-disac_hyd"/>
    <property type="match status" value="1"/>
</dbReference>
<comment type="similarity">
    <text evidence="8">Belongs to the polysaccharide lyase 9 family.</text>
</comment>
<dbReference type="RefSeq" id="WP_344505376.1">
    <property type="nucleotide sequence ID" value="NZ_BAAAQD010000012.1"/>
</dbReference>
<reference evidence="13" key="1">
    <citation type="journal article" date="2019" name="Int. J. Syst. Evol. Microbiol.">
        <title>The Global Catalogue of Microorganisms (GCM) 10K type strain sequencing project: providing services to taxonomists for standard genome sequencing and annotation.</title>
        <authorList>
            <consortium name="The Broad Institute Genomics Platform"/>
            <consortium name="The Broad Institute Genome Sequencing Center for Infectious Disease"/>
            <person name="Wu L."/>
            <person name="Ma J."/>
        </authorList>
    </citation>
    <scope>NUCLEOTIDE SEQUENCE [LARGE SCALE GENOMIC DNA]</scope>
    <source>
        <strain evidence="13">JCM 15933</strain>
    </source>
</reference>
<dbReference type="SMART" id="SM00710">
    <property type="entry name" value="PbH1"/>
    <property type="match status" value="4"/>
</dbReference>
<comment type="cofactor">
    <cofactor evidence="1">
        <name>Ca(2+)</name>
        <dbReference type="ChEBI" id="CHEBI:29108"/>
    </cofactor>
</comment>
<dbReference type="InterPro" id="IPR052052">
    <property type="entry name" value="Polysaccharide_Lyase_9"/>
</dbReference>
<keyword evidence="6" id="KW-0106">Calcium</keyword>
<evidence type="ECO:0000256" key="3">
    <source>
        <dbReference type="ARBA" id="ARBA00022525"/>
    </source>
</evidence>
<evidence type="ECO:0000256" key="5">
    <source>
        <dbReference type="ARBA" id="ARBA00022729"/>
    </source>
</evidence>
<dbReference type="PANTHER" id="PTHR40088">
    <property type="entry name" value="PECTATE LYASE (EUROFUNG)"/>
    <property type="match status" value="1"/>
</dbReference>
<dbReference type="InterPro" id="IPR013320">
    <property type="entry name" value="ConA-like_dom_sf"/>
</dbReference>
<feature type="chain" id="PRO_5047200659" description="3-keto-alpha-glucoside-1,2-lyase/3-keto-2-hydroxy-glucal hydratase domain-containing protein" evidence="10">
    <location>
        <begin position="31"/>
        <end position="603"/>
    </location>
</feature>
<evidence type="ECO:0000256" key="7">
    <source>
        <dbReference type="ARBA" id="ARBA00023239"/>
    </source>
</evidence>
<organism evidence="12 13">
    <name type="scientific">Dactylosporangium maewongense</name>
    <dbReference type="NCBI Taxonomy" id="634393"/>
    <lineage>
        <taxon>Bacteria</taxon>
        <taxon>Bacillati</taxon>
        <taxon>Actinomycetota</taxon>
        <taxon>Actinomycetes</taxon>
        <taxon>Micromonosporales</taxon>
        <taxon>Micromonosporaceae</taxon>
        <taxon>Dactylosporangium</taxon>
    </lineage>
</organism>
<comment type="subcellular location">
    <subcellularLocation>
        <location evidence="2">Secreted</location>
    </subcellularLocation>
</comment>
<evidence type="ECO:0000259" key="11">
    <source>
        <dbReference type="Pfam" id="PF06439"/>
    </source>
</evidence>
<comment type="caution">
    <text evidence="12">The sequence shown here is derived from an EMBL/GenBank/DDBJ whole genome shotgun (WGS) entry which is preliminary data.</text>
</comment>
<name>A0ABP4LW25_9ACTN</name>
<evidence type="ECO:0000256" key="10">
    <source>
        <dbReference type="SAM" id="SignalP"/>
    </source>
</evidence>
<evidence type="ECO:0000256" key="1">
    <source>
        <dbReference type="ARBA" id="ARBA00001913"/>
    </source>
</evidence>
<dbReference type="Gene3D" id="2.60.120.560">
    <property type="entry name" value="Exo-inulinase, domain 1"/>
    <property type="match status" value="1"/>
</dbReference>
<dbReference type="Gene3D" id="2.160.20.10">
    <property type="entry name" value="Single-stranded right-handed beta-helix, Pectin lyase-like"/>
    <property type="match status" value="1"/>
</dbReference>
<accession>A0ABP4LW25</accession>
<keyword evidence="3" id="KW-0964">Secreted</keyword>
<evidence type="ECO:0000313" key="13">
    <source>
        <dbReference type="Proteomes" id="UP001501470"/>
    </source>
</evidence>
<evidence type="ECO:0000256" key="4">
    <source>
        <dbReference type="ARBA" id="ARBA00022723"/>
    </source>
</evidence>